<dbReference type="Proteomes" id="UP000510721">
    <property type="component" value="Chromosome"/>
</dbReference>
<dbReference type="AlphaFoldDB" id="A0A859QIP6"/>
<reference evidence="1 2" key="1">
    <citation type="submission" date="2019-06" db="EMBL/GenBank/DDBJ databases">
        <title>Complete genome sequence of Ensifer mexicanus ITTG R7 isolated from nodules of Acacia angustissima (Mill.) Kuntze.</title>
        <authorList>
            <person name="Rincon-Rosales R."/>
            <person name="Rogel M.A."/>
            <person name="Guerrero G."/>
            <person name="Rincon-Molina C.I."/>
            <person name="Lopez-Lopez A."/>
            <person name="Martinez-Romero E."/>
        </authorList>
    </citation>
    <scope>NUCLEOTIDE SEQUENCE [LARGE SCALE GENOMIC DNA]</scope>
    <source>
        <strain evidence="1 2">ITTG R7</strain>
    </source>
</reference>
<organism evidence="1 2">
    <name type="scientific">Sinorhizobium mexicanum</name>
    <dbReference type="NCBI Taxonomy" id="375549"/>
    <lineage>
        <taxon>Bacteria</taxon>
        <taxon>Pseudomonadati</taxon>
        <taxon>Pseudomonadota</taxon>
        <taxon>Alphaproteobacteria</taxon>
        <taxon>Hyphomicrobiales</taxon>
        <taxon>Rhizobiaceae</taxon>
        <taxon>Sinorhizobium/Ensifer group</taxon>
        <taxon>Sinorhizobium</taxon>
    </lineage>
</organism>
<evidence type="ECO:0000313" key="1">
    <source>
        <dbReference type="EMBL" id="QLL60747.1"/>
    </source>
</evidence>
<sequence length="97" mass="11180">MPGRHHGTGGGAVGLQRRASHQIRKGRCSTLNCCMFLSVNRRRFKETCSRHRPACLFSHSDVFCPSRLSDARRCRASRSWPVWGQGRSWRQIRQHGF</sequence>
<keyword evidence="2" id="KW-1185">Reference proteome</keyword>
<accession>A0A859QIP6</accession>
<dbReference type="EMBL" id="CP041238">
    <property type="protein sequence ID" value="QLL60747.1"/>
    <property type="molecule type" value="Genomic_DNA"/>
</dbReference>
<protein>
    <submittedName>
        <fullName evidence="1">Uncharacterized protein</fullName>
    </submittedName>
</protein>
<gene>
    <name evidence="1" type="ORF">FKV68_04410</name>
</gene>
<name>A0A859QIP6_9HYPH</name>
<proteinExistence type="predicted"/>
<dbReference type="KEGG" id="emx:FKV68_04410"/>
<evidence type="ECO:0000313" key="2">
    <source>
        <dbReference type="Proteomes" id="UP000510721"/>
    </source>
</evidence>